<evidence type="ECO:0000313" key="4">
    <source>
        <dbReference type="Proteomes" id="UP000219688"/>
    </source>
</evidence>
<dbReference type="GO" id="GO:0016020">
    <property type="term" value="C:membrane"/>
    <property type="evidence" value="ECO:0007669"/>
    <property type="project" value="TreeGrafter"/>
</dbReference>
<dbReference type="InterPro" id="IPR050266">
    <property type="entry name" value="AB_hydrolase_sf"/>
</dbReference>
<dbReference type="RefSeq" id="WP_244903888.1">
    <property type="nucleotide sequence ID" value="NZ_OBQK01000016.1"/>
</dbReference>
<feature type="domain" description="AB hydrolase-1" evidence="2">
    <location>
        <begin position="10"/>
        <end position="231"/>
    </location>
</feature>
<sequence length="272" mass="28527">MKDSAPLPRLVLVHGTRMSAAQWDPYPALIPGAEVVAVDLPGHGSRVSEPFTVAAALAVLDAAVSGRPPGQGVVLAGHSLGGYLAALYAQAHPDGLSALVLLGASADPSHRLAVVYRGFAALLPRVGAARMARFTNAVVRRLGVSGAAADSLPDGAAYAALPAAWAAVMAACGPHLLREVGCPVVLVNGQWDQMRLHVRRYAAACADPHVVTVPRATHFAPLTHPDEVAAALRTALRLAAQGRPSRAAYHGDRDLDPRHPPERRQHARPRDR</sequence>
<name>A0A285VUM2_9MICO</name>
<keyword evidence="4" id="KW-1185">Reference proteome</keyword>
<accession>A0A285VUM2</accession>
<evidence type="ECO:0000256" key="1">
    <source>
        <dbReference type="SAM" id="MobiDB-lite"/>
    </source>
</evidence>
<dbReference type="Gene3D" id="3.40.50.1820">
    <property type="entry name" value="alpha/beta hydrolase"/>
    <property type="match status" value="1"/>
</dbReference>
<dbReference type="SUPFAM" id="SSF53474">
    <property type="entry name" value="alpha/beta-Hydrolases"/>
    <property type="match status" value="1"/>
</dbReference>
<dbReference type="EMBL" id="OBQK01000016">
    <property type="protein sequence ID" value="SOC57780.1"/>
    <property type="molecule type" value="Genomic_DNA"/>
</dbReference>
<dbReference type="InterPro" id="IPR029058">
    <property type="entry name" value="AB_hydrolase_fold"/>
</dbReference>
<dbReference type="Proteomes" id="UP000219688">
    <property type="component" value="Unassembled WGS sequence"/>
</dbReference>
<protein>
    <submittedName>
        <fullName evidence="3">Pimeloyl-ACP methyl ester carboxylesterase</fullName>
    </submittedName>
</protein>
<evidence type="ECO:0000313" key="3">
    <source>
        <dbReference type="EMBL" id="SOC57780.1"/>
    </source>
</evidence>
<dbReference type="PRINTS" id="PR00111">
    <property type="entry name" value="ABHYDROLASE"/>
</dbReference>
<organism evidence="3 4">
    <name type="scientific">Ornithinimicrobium cerasi</name>
    <dbReference type="NCBI Taxonomy" id="2248773"/>
    <lineage>
        <taxon>Bacteria</taxon>
        <taxon>Bacillati</taxon>
        <taxon>Actinomycetota</taxon>
        <taxon>Actinomycetes</taxon>
        <taxon>Micrococcales</taxon>
        <taxon>Ornithinimicrobiaceae</taxon>
        <taxon>Ornithinimicrobium</taxon>
    </lineage>
</organism>
<dbReference type="InterPro" id="IPR000073">
    <property type="entry name" value="AB_hydrolase_1"/>
</dbReference>
<proteinExistence type="predicted"/>
<gene>
    <name evidence="3" type="ORF">SAMN05421879_11617</name>
</gene>
<feature type="region of interest" description="Disordered" evidence="1">
    <location>
        <begin position="242"/>
        <end position="272"/>
    </location>
</feature>
<dbReference type="Pfam" id="PF12697">
    <property type="entry name" value="Abhydrolase_6"/>
    <property type="match status" value="1"/>
</dbReference>
<reference evidence="4" key="1">
    <citation type="submission" date="2017-08" db="EMBL/GenBank/DDBJ databases">
        <authorList>
            <person name="Varghese N."/>
            <person name="Submissions S."/>
        </authorList>
    </citation>
    <scope>NUCLEOTIDE SEQUENCE [LARGE SCALE GENOMIC DNA]</scope>
    <source>
        <strain evidence="4">USBA17B2</strain>
    </source>
</reference>
<dbReference type="GO" id="GO:0003824">
    <property type="term" value="F:catalytic activity"/>
    <property type="evidence" value="ECO:0007669"/>
    <property type="project" value="UniProtKB-ARBA"/>
</dbReference>
<dbReference type="AlphaFoldDB" id="A0A285VUM2"/>
<dbReference type="PANTHER" id="PTHR43798">
    <property type="entry name" value="MONOACYLGLYCEROL LIPASE"/>
    <property type="match status" value="1"/>
</dbReference>
<dbReference type="PANTHER" id="PTHR43798:SF33">
    <property type="entry name" value="HYDROLASE, PUTATIVE (AFU_ORTHOLOGUE AFUA_2G14860)-RELATED"/>
    <property type="match status" value="1"/>
</dbReference>
<feature type="compositionally biased region" description="Basic and acidic residues" evidence="1">
    <location>
        <begin position="249"/>
        <end position="272"/>
    </location>
</feature>
<evidence type="ECO:0000259" key="2">
    <source>
        <dbReference type="Pfam" id="PF12697"/>
    </source>
</evidence>